<keyword evidence="4 6" id="KW-0418">Kinase</keyword>
<dbReference type="EC" id="2.7.2.1" evidence="6"/>
<keyword evidence="6" id="KW-0479">Metal-binding</keyword>
<accession>A0ABY3PGI1</accession>
<feature type="site" description="Transition state stabilizer" evidence="6">
    <location>
        <position position="187"/>
    </location>
</feature>
<dbReference type="PROSITE" id="PS01076">
    <property type="entry name" value="ACETATE_KINASE_2"/>
    <property type="match status" value="1"/>
</dbReference>
<comment type="subunit">
    <text evidence="6">Homodimer.</text>
</comment>
<gene>
    <name evidence="6" type="primary">ackA</name>
    <name evidence="8" type="ORF">ISF26_12395</name>
</gene>
<reference evidence="8 9" key="1">
    <citation type="journal article" date="2021" name="Genome Biol. Evol.">
        <title>Complete Genome Sequencing of a Novel Gloeobacter Species from a Waterfall Cave in Mexico.</title>
        <authorList>
            <person name="Saw J.H."/>
            <person name="Cardona T."/>
            <person name="Montejano G."/>
        </authorList>
    </citation>
    <scope>NUCLEOTIDE SEQUENCE [LARGE SCALE GENOMIC DNA]</scope>
    <source>
        <strain evidence="8">MG652769</strain>
    </source>
</reference>
<feature type="binding site" evidence="6">
    <location>
        <begin position="290"/>
        <end position="292"/>
    </location>
    <ligand>
        <name>ATP</name>
        <dbReference type="ChEBI" id="CHEBI:30616"/>
    </ligand>
</feature>
<feature type="binding site" evidence="6">
    <location>
        <begin position="215"/>
        <end position="219"/>
    </location>
    <ligand>
        <name>ATP</name>
        <dbReference type="ChEBI" id="CHEBI:30616"/>
    </ligand>
</feature>
<protein>
    <recommendedName>
        <fullName evidence="6">Acetate kinase</fullName>
        <ecNumber evidence="6">2.7.2.1</ecNumber>
    </recommendedName>
    <alternativeName>
        <fullName evidence="6">Acetokinase</fullName>
    </alternativeName>
</protein>
<feature type="active site" description="Proton donor/acceptor" evidence="6">
    <location>
        <position position="156"/>
    </location>
</feature>
<feature type="binding site" evidence="6">
    <location>
        <begin position="338"/>
        <end position="342"/>
    </location>
    <ligand>
        <name>ATP</name>
        <dbReference type="ChEBI" id="CHEBI:30616"/>
    </ligand>
</feature>
<comment type="subcellular location">
    <subcellularLocation>
        <location evidence="6">Cytoplasm</location>
    </subcellularLocation>
</comment>
<sequence length="405" mass="43611">MKVLVLNAGSSSQKSCLYDLPEDRLPEAPPKPLWEAQIDWPHGTDGAYLKVKSAHLKLEVTLFGASRSEDTARMLETLSSGETQVIAHPGQIDIVGHRVVHGGETYRDSTRITPAVKAAIARLAHFAPVHNPANLAGIEALEAVLGPEVPQIAVFDTAFHSRLPTAAYVYPGPYAWLEAGIRRYGFHGISHRYCAERAAQLLGRDLEQLRLITCHLGNGCSLAAVQAGFSIDTTMGFTPLEGLMMGSRSGSVDPGILIHLLRQGDCSVDKLDHLLNQASGLEGISGISNDLRLIFEAIEAGHARARLALDIYLHRLRAGIGAMAANLGGLDALVFTAGVGENAAPVRAGACEGLEFLGIAIDHHKNNDRPKDTDIATAAAAVRVLVIHTQEDWAIARECWQHLRR</sequence>
<dbReference type="PANTHER" id="PTHR21060:SF15">
    <property type="entry name" value="ACETATE KINASE-RELATED"/>
    <property type="match status" value="1"/>
</dbReference>
<evidence type="ECO:0000313" key="8">
    <source>
        <dbReference type="EMBL" id="UFP92643.1"/>
    </source>
</evidence>
<name>A0ABY3PGI1_9CYAN</name>
<keyword evidence="2 6" id="KW-0808">Transferase</keyword>
<evidence type="ECO:0000256" key="1">
    <source>
        <dbReference type="ARBA" id="ARBA00008748"/>
    </source>
</evidence>
<dbReference type="EMBL" id="CP063845">
    <property type="protein sequence ID" value="UFP92643.1"/>
    <property type="molecule type" value="Genomic_DNA"/>
</dbReference>
<keyword evidence="9" id="KW-1185">Reference proteome</keyword>
<dbReference type="Gene3D" id="3.30.420.40">
    <property type="match status" value="2"/>
</dbReference>
<keyword evidence="6" id="KW-0963">Cytoplasm</keyword>
<dbReference type="InterPro" id="IPR004372">
    <property type="entry name" value="Ac/propionate_kinase"/>
</dbReference>
<dbReference type="InterPro" id="IPR023865">
    <property type="entry name" value="Aliphatic_acid_kinase_CS"/>
</dbReference>
<feature type="site" description="Transition state stabilizer" evidence="6">
    <location>
        <position position="248"/>
    </location>
</feature>
<comment type="cofactor">
    <cofactor evidence="6">
        <name>Mg(2+)</name>
        <dbReference type="ChEBI" id="CHEBI:18420"/>
    </cofactor>
    <cofactor evidence="6">
        <name>Mn(2+)</name>
        <dbReference type="ChEBI" id="CHEBI:29035"/>
    </cofactor>
    <text evidence="6">Mg(2+). Can also accept Mn(2+).</text>
</comment>
<dbReference type="CDD" id="cd24010">
    <property type="entry name" value="ASKHA_NBD_AcK_PK"/>
    <property type="match status" value="1"/>
</dbReference>
<dbReference type="PROSITE" id="PS01075">
    <property type="entry name" value="ACETATE_KINASE_1"/>
    <property type="match status" value="1"/>
</dbReference>
<feature type="binding site" evidence="6">
    <location>
        <position position="7"/>
    </location>
    <ligand>
        <name>Mg(2+)</name>
        <dbReference type="ChEBI" id="CHEBI:18420"/>
    </ligand>
</feature>
<dbReference type="Proteomes" id="UP001054846">
    <property type="component" value="Chromosome"/>
</dbReference>
<organism evidence="8 9">
    <name type="scientific">Gloeobacter morelensis MG652769</name>
    <dbReference type="NCBI Taxonomy" id="2781736"/>
    <lineage>
        <taxon>Bacteria</taxon>
        <taxon>Bacillati</taxon>
        <taxon>Cyanobacteriota</taxon>
        <taxon>Cyanophyceae</taxon>
        <taxon>Gloeobacterales</taxon>
        <taxon>Gloeobacteraceae</taxon>
        <taxon>Gloeobacter</taxon>
        <taxon>Gloeobacter morelensis</taxon>
    </lineage>
</organism>
<keyword evidence="5 6" id="KW-0067">ATP-binding</keyword>
<comment type="catalytic activity">
    <reaction evidence="6">
        <text>acetate + ATP = acetyl phosphate + ADP</text>
        <dbReference type="Rhea" id="RHEA:11352"/>
        <dbReference type="ChEBI" id="CHEBI:22191"/>
        <dbReference type="ChEBI" id="CHEBI:30089"/>
        <dbReference type="ChEBI" id="CHEBI:30616"/>
        <dbReference type="ChEBI" id="CHEBI:456216"/>
        <dbReference type="EC" id="2.7.2.1"/>
    </reaction>
</comment>
<dbReference type="InterPro" id="IPR043129">
    <property type="entry name" value="ATPase_NBD"/>
</dbReference>
<dbReference type="InterPro" id="IPR000890">
    <property type="entry name" value="Aliphatic_acid_kin_short-chain"/>
</dbReference>
<keyword evidence="6" id="KW-0460">Magnesium</keyword>
<dbReference type="PANTHER" id="PTHR21060">
    <property type="entry name" value="ACETATE KINASE"/>
    <property type="match status" value="1"/>
</dbReference>
<dbReference type="GO" id="GO:0016301">
    <property type="term" value="F:kinase activity"/>
    <property type="evidence" value="ECO:0007669"/>
    <property type="project" value="UniProtKB-KW"/>
</dbReference>
<evidence type="ECO:0000256" key="6">
    <source>
        <dbReference type="HAMAP-Rule" id="MF_00020"/>
    </source>
</evidence>
<comment type="function">
    <text evidence="6">Catalyzes the formation of acetyl phosphate from acetate and ATP. Can also catalyze the reverse reaction.</text>
</comment>
<keyword evidence="3 6" id="KW-0547">Nucleotide-binding</keyword>
<evidence type="ECO:0000256" key="2">
    <source>
        <dbReference type="ARBA" id="ARBA00022679"/>
    </source>
</evidence>
<dbReference type="PIRSF" id="PIRSF000722">
    <property type="entry name" value="Acetate_prop_kin"/>
    <property type="match status" value="1"/>
</dbReference>
<dbReference type="Pfam" id="PF00871">
    <property type="entry name" value="Acetate_kinase"/>
    <property type="match status" value="1"/>
</dbReference>
<feature type="binding site" evidence="6">
    <location>
        <position position="14"/>
    </location>
    <ligand>
        <name>ATP</name>
        <dbReference type="ChEBI" id="CHEBI:30616"/>
    </ligand>
</feature>
<dbReference type="HAMAP" id="MF_00020">
    <property type="entry name" value="Acetate_kinase"/>
    <property type="match status" value="1"/>
</dbReference>
<feature type="binding site" evidence="6">
    <location>
        <position position="391"/>
    </location>
    <ligand>
        <name>Mg(2+)</name>
        <dbReference type="ChEBI" id="CHEBI:18420"/>
    </ligand>
</feature>
<evidence type="ECO:0000256" key="7">
    <source>
        <dbReference type="RuleBase" id="RU003835"/>
    </source>
</evidence>
<feature type="binding site" evidence="6">
    <location>
        <position position="98"/>
    </location>
    <ligand>
        <name>substrate</name>
    </ligand>
</feature>
<dbReference type="PRINTS" id="PR00471">
    <property type="entry name" value="ACETATEKNASE"/>
</dbReference>
<evidence type="ECO:0000256" key="4">
    <source>
        <dbReference type="ARBA" id="ARBA00022777"/>
    </source>
</evidence>
<evidence type="ECO:0000256" key="3">
    <source>
        <dbReference type="ARBA" id="ARBA00022741"/>
    </source>
</evidence>
<dbReference type="SUPFAM" id="SSF53067">
    <property type="entry name" value="Actin-like ATPase domain"/>
    <property type="match status" value="2"/>
</dbReference>
<comment type="pathway">
    <text evidence="6">Metabolic intermediate biosynthesis; acetyl-CoA biosynthesis; acetyl-CoA from acetate: step 1/2.</text>
</comment>
<evidence type="ECO:0000313" key="9">
    <source>
        <dbReference type="Proteomes" id="UP001054846"/>
    </source>
</evidence>
<dbReference type="NCBIfam" id="TIGR00016">
    <property type="entry name" value="ackA"/>
    <property type="match status" value="1"/>
</dbReference>
<comment type="similarity">
    <text evidence="1 6 7">Belongs to the acetokinase family.</text>
</comment>
<evidence type="ECO:0000256" key="5">
    <source>
        <dbReference type="ARBA" id="ARBA00022840"/>
    </source>
</evidence>
<proteinExistence type="inferred from homology"/>
<dbReference type="RefSeq" id="WP_230839631.1">
    <property type="nucleotide sequence ID" value="NZ_CP063845.1"/>
</dbReference>